<dbReference type="AlphaFoldDB" id="A0A6I6K3W7"/>
<reference evidence="2 3" key="1">
    <citation type="submission" date="2019-11" db="EMBL/GenBank/DDBJ databases">
        <authorList>
            <person name="Zheng R.K."/>
            <person name="Sun C.M."/>
        </authorList>
    </citation>
    <scope>NUCLEOTIDE SEQUENCE [LARGE SCALE GENOMIC DNA]</scope>
    <source>
        <strain evidence="2 3">WC007</strain>
    </source>
</reference>
<dbReference type="RefSeq" id="WP_158869430.1">
    <property type="nucleotide sequence ID" value="NZ_CP046401.1"/>
</dbReference>
<keyword evidence="2" id="KW-0489">Methyltransferase</keyword>
<dbReference type="GO" id="GO:0008168">
    <property type="term" value="F:methyltransferase activity"/>
    <property type="evidence" value="ECO:0007669"/>
    <property type="project" value="UniProtKB-KW"/>
</dbReference>
<evidence type="ECO:0000313" key="3">
    <source>
        <dbReference type="Proteomes" id="UP000428260"/>
    </source>
</evidence>
<keyword evidence="2" id="KW-0808">Transferase</keyword>
<gene>
    <name evidence="2" type="ORF">GM418_22300</name>
</gene>
<name>A0A6I6K3W7_9BACT</name>
<dbReference type="Proteomes" id="UP000428260">
    <property type="component" value="Chromosome"/>
</dbReference>
<dbReference type="KEGG" id="mcos:GM418_22300"/>
<dbReference type="Pfam" id="PF18978">
    <property type="entry name" value="DUF5714"/>
    <property type="match status" value="1"/>
</dbReference>
<evidence type="ECO:0000313" key="2">
    <source>
        <dbReference type="EMBL" id="QGY46293.1"/>
    </source>
</evidence>
<accession>A0A6I6K3W7</accession>
<dbReference type="EMBL" id="CP046401">
    <property type="protein sequence ID" value="QGY46293.1"/>
    <property type="molecule type" value="Genomic_DNA"/>
</dbReference>
<evidence type="ECO:0000259" key="1">
    <source>
        <dbReference type="Pfam" id="PF18978"/>
    </source>
</evidence>
<dbReference type="InterPro" id="IPR043768">
    <property type="entry name" value="DUF5714"/>
</dbReference>
<feature type="domain" description="DUF5714" evidence="1">
    <location>
        <begin position="47"/>
        <end position="222"/>
    </location>
</feature>
<keyword evidence="3" id="KW-1185">Reference proteome</keyword>
<sequence length="225" mass="24823">MVQPYTDKKDNASRCFYCLEKVVTTENSVEGVTVCSSCRDKSVKEVIYDYCLASDSIAPIEIATHLMKFPGFKMHCPEHHFLVPAVLLSAYSNCVSNGKDKLEKWLIAARQRSEKVPGAFCGTHGSCGAAVGTGMFISIITGATPYKTGEWKLANSITGRSLLRMAVYGGPRCCKRVSFVAIQEACNFLNESFDIALSVPEKIECTFHTENQECLKNDCPFYPLS</sequence>
<protein>
    <submittedName>
        <fullName evidence="2">SAM-dependent methyltransferase</fullName>
    </submittedName>
</protein>
<dbReference type="GO" id="GO:0032259">
    <property type="term" value="P:methylation"/>
    <property type="evidence" value="ECO:0007669"/>
    <property type="project" value="UniProtKB-KW"/>
</dbReference>
<proteinExistence type="predicted"/>
<organism evidence="2 3">
    <name type="scientific">Maribellus comscasis</name>
    <dbReference type="NCBI Taxonomy" id="2681766"/>
    <lineage>
        <taxon>Bacteria</taxon>
        <taxon>Pseudomonadati</taxon>
        <taxon>Bacteroidota</taxon>
        <taxon>Bacteroidia</taxon>
        <taxon>Marinilabiliales</taxon>
        <taxon>Prolixibacteraceae</taxon>
        <taxon>Maribellus</taxon>
    </lineage>
</organism>